<evidence type="ECO:0000313" key="3">
    <source>
        <dbReference type="EMBL" id="RTQ96137.1"/>
    </source>
</evidence>
<evidence type="ECO:0000313" key="4">
    <source>
        <dbReference type="Proteomes" id="UP000276349"/>
    </source>
</evidence>
<dbReference type="Gene3D" id="3.60.110.10">
    <property type="entry name" value="Carbon-nitrogen hydrolase"/>
    <property type="match status" value="1"/>
</dbReference>
<comment type="similarity">
    <text evidence="1">Belongs to the carbon-nitrogen hydrolase superfamily. NIT1/NIT2 family.</text>
</comment>
<protein>
    <submittedName>
        <fullName evidence="3">Nitrilase</fullName>
    </submittedName>
</protein>
<dbReference type="PROSITE" id="PS01227">
    <property type="entry name" value="UPF0012"/>
    <property type="match status" value="1"/>
</dbReference>
<dbReference type="InterPro" id="IPR001110">
    <property type="entry name" value="UPF0012_CS"/>
</dbReference>
<comment type="caution">
    <text evidence="3">The sequence shown here is derived from an EMBL/GenBank/DDBJ whole genome shotgun (WGS) entry which is preliminary data.</text>
</comment>
<feature type="domain" description="CN hydrolase" evidence="2">
    <location>
        <begin position="1"/>
        <end position="233"/>
    </location>
</feature>
<keyword evidence="4" id="KW-1185">Reference proteome</keyword>
<sequence>MKIAAIQMESISGQIDKNREKGKKFVYEAIKKGAQLIVLPELWSSGYHLTKPVFAKLQQETKDIVEQFRAIAREHSVVLVVPFIDKKGEDFFIALSVIESNGEILKTYHKSFLWDKEQLHFKHGERKYDPIQTSIGKIGTLICYDIEFPELSRILALRGAQLIIVSSVTRLASEKRWDIQLPARALDNTVFVLGANTVGEGSCGKTKLIDPKGAIVHECSRTKEEILLCDLDFSQIDKARLKIPYLKEFDYSLVPGLVETKLY</sequence>
<accession>A0A431UXC2</accession>
<dbReference type="InterPro" id="IPR036526">
    <property type="entry name" value="C-N_Hydrolase_sf"/>
</dbReference>
<dbReference type="AlphaFoldDB" id="A0A431UXC2"/>
<dbReference type="PANTHER" id="PTHR23088:SF27">
    <property type="entry name" value="DEAMINATED GLUTATHIONE AMIDASE"/>
    <property type="match status" value="1"/>
</dbReference>
<dbReference type="SUPFAM" id="SSF56317">
    <property type="entry name" value="Carbon-nitrogen hydrolase"/>
    <property type="match status" value="1"/>
</dbReference>
<evidence type="ECO:0000256" key="1">
    <source>
        <dbReference type="ARBA" id="ARBA00010613"/>
    </source>
</evidence>
<proteinExistence type="inferred from homology"/>
<dbReference type="RefSeq" id="WP_126292611.1">
    <property type="nucleotide sequence ID" value="NZ_CP155468.1"/>
</dbReference>
<dbReference type="Pfam" id="PF00795">
    <property type="entry name" value="CN_hydrolase"/>
    <property type="match status" value="1"/>
</dbReference>
<gene>
    <name evidence="3" type="ORF">EKG35_01850</name>
</gene>
<reference evidence="3 4" key="1">
    <citation type="submission" date="2018-12" db="EMBL/GenBank/DDBJ databases">
        <authorList>
            <person name="Yu L."/>
        </authorList>
    </citation>
    <scope>NUCLEOTIDE SEQUENCE [LARGE SCALE GENOMIC DNA]</scope>
    <source>
        <strain evidence="3 4">S5H2222</strain>
    </source>
</reference>
<dbReference type="PANTHER" id="PTHR23088">
    <property type="entry name" value="NITRILASE-RELATED"/>
    <property type="match status" value="1"/>
</dbReference>
<dbReference type="InterPro" id="IPR003010">
    <property type="entry name" value="C-N_Hydrolase"/>
</dbReference>
<evidence type="ECO:0000259" key="2">
    <source>
        <dbReference type="PROSITE" id="PS50263"/>
    </source>
</evidence>
<dbReference type="EMBL" id="RXNR01000003">
    <property type="protein sequence ID" value="RTQ96137.1"/>
    <property type="molecule type" value="Genomic_DNA"/>
</dbReference>
<name>A0A431UXC2_9BACI</name>
<organism evidence="3 4">
    <name type="scientific">Lysinibacillus telephonicus</name>
    <dbReference type="NCBI Taxonomy" id="1714840"/>
    <lineage>
        <taxon>Bacteria</taxon>
        <taxon>Bacillati</taxon>
        <taxon>Bacillota</taxon>
        <taxon>Bacilli</taxon>
        <taxon>Bacillales</taxon>
        <taxon>Bacillaceae</taxon>
        <taxon>Lysinibacillus</taxon>
    </lineage>
</organism>
<dbReference type="Proteomes" id="UP000276349">
    <property type="component" value="Unassembled WGS sequence"/>
</dbReference>
<dbReference type="PROSITE" id="PS50263">
    <property type="entry name" value="CN_HYDROLASE"/>
    <property type="match status" value="1"/>
</dbReference>
<dbReference type="OrthoDB" id="9811121at2"/>